<dbReference type="InterPro" id="IPR027417">
    <property type="entry name" value="P-loop_NTPase"/>
</dbReference>
<comment type="similarity">
    <text evidence="3">Belongs to the CpsD/CapB family.</text>
</comment>
<dbReference type="PANTHER" id="PTHR32309">
    <property type="entry name" value="TYROSINE-PROTEIN KINASE"/>
    <property type="match status" value="1"/>
</dbReference>
<dbReference type="Pfam" id="PF13614">
    <property type="entry name" value="AAA_31"/>
    <property type="match status" value="1"/>
</dbReference>
<evidence type="ECO:0000256" key="11">
    <source>
        <dbReference type="ARBA" id="ARBA00022777"/>
    </source>
</evidence>
<keyword evidence="12" id="KW-0067">ATP-binding</keyword>
<comment type="similarity">
    <text evidence="4">Belongs to the etk/wzc family.</text>
</comment>
<evidence type="ECO:0000259" key="18">
    <source>
        <dbReference type="Pfam" id="PF02706"/>
    </source>
</evidence>
<evidence type="ECO:0000256" key="14">
    <source>
        <dbReference type="ARBA" id="ARBA00023136"/>
    </source>
</evidence>
<feature type="transmembrane region" description="Helical" evidence="17">
    <location>
        <begin position="174"/>
        <end position="195"/>
    </location>
</feature>
<dbReference type="Proteomes" id="UP001160142">
    <property type="component" value="Unassembled WGS sequence"/>
</dbReference>
<reference evidence="20 21" key="1">
    <citation type="submission" date="2023-04" db="EMBL/GenBank/DDBJ databases">
        <title>Genome Encyclopedia of Bacteria and Archaea VI: Functional Genomics of Type Strains.</title>
        <authorList>
            <person name="Whitman W."/>
        </authorList>
    </citation>
    <scope>NUCLEOTIDE SEQUENCE [LARGE SCALE GENOMIC DNA]</scope>
    <source>
        <strain evidence="20 21">SG_E_30_P1</strain>
    </source>
</reference>
<comment type="similarity">
    <text evidence="2">Belongs to the CpsC/CapA family.</text>
</comment>
<dbReference type="InterPro" id="IPR050445">
    <property type="entry name" value="Bact_polysacc_biosynth/exp"/>
</dbReference>
<evidence type="ECO:0000256" key="17">
    <source>
        <dbReference type="SAM" id="Phobius"/>
    </source>
</evidence>
<gene>
    <name evidence="20" type="ORF">M2152_001872</name>
</gene>
<dbReference type="EMBL" id="JARXVQ010000001">
    <property type="protein sequence ID" value="MDH6181690.1"/>
    <property type="molecule type" value="Genomic_DNA"/>
</dbReference>
<evidence type="ECO:0000256" key="2">
    <source>
        <dbReference type="ARBA" id="ARBA00006683"/>
    </source>
</evidence>
<keyword evidence="11" id="KW-0418">Kinase</keyword>
<keyword evidence="14 17" id="KW-0472">Membrane</keyword>
<keyword evidence="7" id="KW-0997">Cell inner membrane</keyword>
<dbReference type="Gene3D" id="3.40.50.300">
    <property type="entry name" value="P-loop containing nucleotide triphosphate hydrolases"/>
    <property type="match status" value="1"/>
</dbReference>
<evidence type="ECO:0000256" key="15">
    <source>
        <dbReference type="ARBA" id="ARBA00023137"/>
    </source>
</evidence>
<feature type="transmembrane region" description="Helical" evidence="17">
    <location>
        <begin position="14"/>
        <end position="36"/>
    </location>
</feature>
<dbReference type="Pfam" id="PF02706">
    <property type="entry name" value="Wzz"/>
    <property type="match status" value="1"/>
</dbReference>
<evidence type="ECO:0000256" key="1">
    <source>
        <dbReference type="ARBA" id="ARBA00004429"/>
    </source>
</evidence>
<keyword evidence="9 17" id="KW-0812">Transmembrane</keyword>
<evidence type="ECO:0000256" key="5">
    <source>
        <dbReference type="ARBA" id="ARBA00011903"/>
    </source>
</evidence>
<protein>
    <recommendedName>
        <fullName evidence="5">non-specific protein-tyrosine kinase</fullName>
        <ecNumber evidence="5">2.7.10.2</ecNumber>
    </recommendedName>
</protein>
<evidence type="ECO:0000259" key="19">
    <source>
        <dbReference type="Pfam" id="PF13614"/>
    </source>
</evidence>
<keyword evidence="15" id="KW-0829">Tyrosine-protein kinase</keyword>
<name>A0ABT6KPJ7_9MICO</name>
<evidence type="ECO:0000256" key="7">
    <source>
        <dbReference type="ARBA" id="ARBA00022519"/>
    </source>
</evidence>
<evidence type="ECO:0000256" key="12">
    <source>
        <dbReference type="ARBA" id="ARBA00022840"/>
    </source>
</evidence>
<dbReference type="InterPro" id="IPR003856">
    <property type="entry name" value="LPS_length_determ_N"/>
</dbReference>
<dbReference type="CDD" id="cd05387">
    <property type="entry name" value="BY-kinase"/>
    <property type="match status" value="1"/>
</dbReference>
<comment type="caution">
    <text evidence="20">The sequence shown here is derived from an EMBL/GenBank/DDBJ whole genome shotgun (WGS) entry which is preliminary data.</text>
</comment>
<keyword evidence="10" id="KW-0547">Nucleotide-binding</keyword>
<feature type="domain" description="AAA" evidence="19">
    <location>
        <begin position="275"/>
        <end position="393"/>
    </location>
</feature>
<dbReference type="SUPFAM" id="SSF52540">
    <property type="entry name" value="P-loop containing nucleoside triphosphate hydrolases"/>
    <property type="match status" value="1"/>
</dbReference>
<organism evidence="20 21">
    <name type="scientific">Antiquaquibacter oligotrophicus</name>
    <dbReference type="NCBI Taxonomy" id="2880260"/>
    <lineage>
        <taxon>Bacteria</taxon>
        <taxon>Bacillati</taxon>
        <taxon>Actinomycetota</taxon>
        <taxon>Actinomycetes</taxon>
        <taxon>Micrococcales</taxon>
        <taxon>Microbacteriaceae</taxon>
        <taxon>Antiquaquibacter</taxon>
    </lineage>
</organism>
<dbReference type="NCBIfam" id="TIGR01007">
    <property type="entry name" value="eps_fam"/>
    <property type="match status" value="1"/>
</dbReference>
<comment type="catalytic activity">
    <reaction evidence="16">
        <text>L-tyrosyl-[protein] + ATP = O-phospho-L-tyrosyl-[protein] + ADP + H(+)</text>
        <dbReference type="Rhea" id="RHEA:10596"/>
        <dbReference type="Rhea" id="RHEA-COMP:10136"/>
        <dbReference type="Rhea" id="RHEA-COMP:20101"/>
        <dbReference type="ChEBI" id="CHEBI:15378"/>
        <dbReference type="ChEBI" id="CHEBI:30616"/>
        <dbReference type="ChEBI" id="CHEBI:46858"/>
        <dbReference type="ChEBI" id="CHEBI:61978"/>
        <dbReference type="ChEBI" id="CHEBI:456216"/>
        <dbReference type="EC" id="2.7.10.2"/>
    </reaction>
</comment>
<dbReference type="EC" id="2.7.10.2" evidence="5"/>
<evidence type="ECO:0000256" key="3">
    <source>
        <dbReference type="ARBA" id="ARBA00007316"/>
    </source>
</evidence>
<evidence type="ECO:0000256" key="8">
    <source>
        <dbReference type="ARBA" id="ARBA00022679"/>
    </source>
</evidence>
<dbReference type="InterPro" id="IPR005702">
    <property type="entry name" value="Wzc-like_C"/>
</dbReference>
<accession>A0ABT6KPJ7</accession>
<evidence type="ECO:0000256" key="16">
    <source>
        <dbReference type="ARBA" id="ARBA00051245"/>
    </source>
</evidence>
<keyword evidence="6" id="KW-1003">Cell membrane</keyword>
<proteinExistence type="inferred from homology"/>
<evidence type="ECO:0000256" key="10">
    <source>
        <dbReference type="ARBA" id="ARBA00022741"/>
    </source>
</evidence>
<evidence type="ECO:0000256" key="13">
    <source>
        <dbReference type="ARBA" id="ARBA00022989"/>
    </source>
</evidence>
<keyword evidence="21" id="KW-1185">Reference proteome</keyword>
<sequence length="454" mass="48473">MEFRDYVDTLRRRWIGITVFLVVGLAISGALAFLAVPTYQAASRVFVATQSAGSAIEAFQGGSYTQQRMQSYVEVASGPIVLDEVIAELDLDTTAEELSSSISARVVPDTVLIEIVVTDESPEEAADLANAVARSLRDVVVDELEEAVGGEGSLVNLTLVKRASVPSEPSSPVIPLYLGIGAIFGLALGLAFAFIRQALDTRLHSERDVRAVTDEPIVGGFVFDPTAAQAPLIIHSGPQSSRAEAFRTLRTNLQFIDFESDHRAYVVTSSLPSEGKTTTAVNLAIALAESGKRTLLIDADLRRPRVADYMAIEGGAGLSDVLINSATLEDVVQPWGESGNLWVLPAGAHPPNPSELLGSRSMMALLDLIRANFDQVIIDAPPLLPVTDGAILSKITDGALLVCAVGLVRAPQLRQALEQLQNIHANVLGLVINMLPTRGPDSYGTYGYEYVDKA</sequence>
<feature type="domain" description="Polysaccharide chain length determinant N-terminal" evidence="18">
    <location>
        <begin position="2"/>
        <end position="89"/>
    </location>
</feature>
<evidence type="ECO:0000256" key="9">
    <source>
        <dbReference type="ARBA" id="ARBA00022692"/>
    </source>
</evidence>
<evidence type="ECO:0000313" key="20">
    <source>
        <dbReference type="EMBL" id="MDH6181690.1"/>
    </source>
</evidence>
<dbReference type="InterPro" id="IPR025669">
    <property type="entry name" value="AAA_dom"/>
</dbReference>
<keyword evidence="13 17" id="KW-1133">Transmembrane helix</keyword>
<comment type="subcellular location">
    <subcellularLocation>
        <location evidence="1">Cell inner membrane</location>
        <topology evidence="1">Multi-pass membrane protein</topology>
    </subcellularLocation>
</comment>
<evidence type="ECO:0000313" key="21">
    <source>
        <dbReference type="Proteomes" id="UP001160142"/>
    </source>
</evidence>
<dbReference type="RefSeq" id="WP_322133997.1">
    <property type="nucleotide sequence ID" value="NZ_CP085036.1"/>
</dbReference>
<dbReference type="PANTHER" id="PTHR32309:SF13">
    <property type="entry name" value="FERRIC ENTEROBACTIN TRANSPORT PROTEIN FEPE"/>
    <property type="match status" value="1"/>
</dbReference>
<keyword evidence="8" id="KW-0808">Transferase</keyword>
<evidence type="ECO:0000256" key="6">
    <source>
        <dbReference type="ARBA" id="ARBA00022475"/>
    </source>
</evidence>
<evidence type="ECO:0000256" key="4">
    <source>
        <dbReference type="ARBA" id="ARBA00008883"/>
    </source>
</evidence>